<feature type="domain" description="Metallo-beta-lactamase" evidence="6">
    <location>
        <begin position="100"/>
        <end position="275"/>
    </location>
</feature>
<name>A0A1H4IA28_STRMJ</name>
<comment type="cofactor">
    <cofactor evidence="1">
        <name>Zn(2+)</name>
        <dbReference type="ChEBI" id="CHEBI:29105"/>
    </cofactor>
</comment>
<feature type="signal peptide" evidence="5">
    <location>
        <begin position="1"/>
        <end position="37"/>
    </location>
</feature>
<gene>
    <name evidence="7" type="ORF">SAMN04490356_0286</name>
</gene>
<keyword evidence="8" id="KW-1185">Reference proteome</keyword>
<keyword evidence="5" id="KW-0732">Signal</keyword>
<dbReference type="GO" id="GO:0016787">
    <property type="term" value="F:hydrolase activity"/>
    <property type="evidence" value="ECO:0007669"/>
    <property type="project" value="UniProtKB-KW"/>
</dbReference>
<dbReference type="Gene3D" id="3.60.15.10">
    <property type="entry name" value="Ribonuclease Z/Hydroxyacylglutathione hydrolase-like"/>
    <property type="match status" value="1"/>
</dbReference>
<proteinExistence type="predicted"/>
<protein>
    <submittedName>
        <fullName evidence="7">Metallo-beta-lactamase class B</fullName>
    </submittedName>
</protein>
<dbReference type="GO" id="GO:0046872">
    <property type="term" value="F:metal ion binding"/>
    <property type="evidence" value="ECO:0007669"/>
    <property type="project" value="UniProtKB-KW"/>
</dbReference>
<dbReference type="PANTHER" id="PTHR46233:SF3">
    <property type="entry name" value="HYDROXYACYLGLUTATHIONE HYDROLASE GLOC"/>
    <property type="match status" value="1"/>
</dbReference>
<evidence type="ECO:0000313" key="7">
    <source>
        <dbReference type="EMBL" id="SEB30765.1"/>
    </source>
</evidence>
<keyword evidence="2" id="KW-0479">Metal-binding</keyword>
<dbReference type="PROSITE" id="PS51318">
    <property type="entry name" value="TAT"/>
    <property type="match status" value="1"/>
</dbReference>
<evidence type="ECO:0000256" key="5">
    <source>
        <dbReference type="SAM" id="SignalP"/>
    </source>
</evidence>
<evidence type="ECO:0000256" key="4">
    <source>
        <dbReference type="ARBA" id="ARBA00022833"/>
    </source>
</evidence>
<dbReference type="SUPFAM" id="SSF56281">
    <property type="entry name" value="Metallo-hydrolase/oxidoreductase"/>
    <property type="match status" value="1"/>
</dbReference>
<keyword evidence="4" id="KW-0862">Zinc</keyword>
<dbReference type="EMBL" id="FNST01000001">
    <property type="protein sequence ID" value="SEB30765.1"/>
    <property type="molecule type" value="Genomic_DNA"/>
</dbReference>
<evidence type="ECO:0000256" key="2">
    <source>
        <dbReference type="ARBA" id="ARBA00022723"/>
    </source>
</evidence>
<dbReference type="PANTHER" id="PTHR46233">
    <property type="entry name" value="HYDROXYACYLGLUTATHIONE HYDROLASE GLOC"/>
    <property type="match status" value="1"/>
</dbReference>
<dbReference type="AlphaFoldDB" id="A0A1H4IA28"/>
<dbReference type="Pfam" id="PF00753">
    <property type="entry name" value="Lactamase_B"/>
    <property type="match status" value="1"/>
</dbReference>
<keyword evidence="3" id="KW-0378">Hydrolase</keyword>
<dbReference type="InterPro" id="IPR006311">
    <property type="entry name" value="TAT_signal"/>
</dbReference>
<dbReference type="InterPro" id="IPR051453">
    <property type="entry name" value="MBL_Glyoxalase_II"/>
</dbReference>
<dbReference type="InterPro" id="IPR036866">
    <property type="entry name" value="RibonucZ/Hydroxyglut_hydro"/>
</dbReference>
<sequence>MTSSPDRHGATVRLSRRRLSQLAAALVVVGAAGPVVSASPAAAGTDGHAWYARARVLAGKDPVLRSLVAALAPGHEVPHPAAPAPIMLFDNVAFLSAGWVSATAVLTDDGIILLDALGSPAEAEDVIVAGLRSLGADPGALRYVVVTHGHEDHFGGAQHIADRYGARVMMAPSDWDLVTRDPSPYAPARDLEIADGQTLTLGGTTLRLYYTPGHTPGTVSTILPVWTGGRRHTAMLWGGLNPPTGVEELRTYRTSIRSFASRMREAKVDVELASHPYDRGLERAELLRRQPCGPNPFVLGRERTQRFMAVMDLMLRGLIEDAEGTAGTGGAGTPEA</sequence>
<dbReference type="CDD" id="cd16280">
    <property type="entry name" value="metallo-hydrolase-like_MBL-fold"/>
    <property type="match status" value="1"/>
</dbReference>
<dbReference type="Proteomes" id="UP000198609">
    <property type="component" value="Unassembled WGS sequence"/>
</dbReference>
<dbReference type="InterPro" id="IPR001279">
    <property type="entry name" value="Metallo-B-lactamas"/>
</dbReference>
<evidence type="ECO:0000256" key="1">
    <source>
        <dbReference type="ARBA" id="ARBA00001947"/>
    </source>
</evidence>
<feature type="chain" id="PRO_5038357330" evidence="5">
    <location>
        <begin position="38"/>
        <end position="336"/>
    </location>
</feature>
<organism evidence="7 8">
    <name type="scientific">Streptomyces melanosporofaciens</name>
    <dbReference type="NCBI Taxonomy" id="67327"/>
    <lineage>
        <taxon>Bacteria</taxon>
        <taxon>Bacillati</taxon>
        <taxon>Actinomycetota</taxon>
        <taxon>Actinomycetes</taxon>
        <taxon>Kitasatosporales</taxon>
        <taxon>Streptomycetaceae</taxon>
        <taxon>Streptomyces</taxon>
        <taxon>Streptomyces violaceusniger group</taxon>
    </lineage>
</organism>
<evidence type="ECO:0000313" key="8">
    <source>
        <dbReference type="Proteomes" id="UP000198609"/>
    </source>
</evidence>
<dbReference type="SMART" id="SM00849">
    <property type="entry name" value="Lactamase_B"/>
    <property type="match status" value="1"/>
</dbReference>
<accession>A0A1H4IA28</accession>
<evidence type="ECO:0000256" key="3">
    <source>
        <dbReference type="ARBA" id="ARBA00022801"/>
    </source>
</evidence>
<reference evidence="8" key="1">
    <citation type="submission" date="2016-10" db="EMBL/GenBank/DDBJ databases">
        <authorList>
            <person name="Varghese N."/>
            <person name="Submissions S."/>
        </authorList>
    </citation>
    <scope>NUCLEOTIDE SEQUENCE [LARGE SCALE GENOMIC DNA]</scope>
    <source>
        <strain evidence="8">DSM 40318</strain>
    </source>
</reference>
<evidence type="ECO:0000259" key="6">
    <source>
        <dbReference type="SMART" id="SM00849"/>
    </source>
</evidence>